<dbReference type="GO" id="GO:0004674">
    <property type="term" value="F:protein serine/threonine kinase activity"/>
    <property type="evidence" value="ECO:0007669"/>
    <property type="project" value="UniProtKB-KW"/>
</dbReference>
<keyword evidence="3" id="KW-0547">Nucleotide-binding</keyword>
<accession>A0AAD5BW68</accession>
<dbReference type="HAMAP" id="MF_00921">
    <property type="entry name" value="PDRP"/>
    <property type="match status" value="1"/>
</dbReference>
<evidence type="ECO:0000256" key="5">
    <source>
        <dbReference type="SAM" id="MobiDB-lite"/>
    </source>
</evidence>
<dbReference type="NCBIfam" id="NF003742">
    <property type="entry name" value="PRK05339.1"/>
    <property type="match status" value="1"/>
</dbReference>
<organism evidence="6 7">
    <name type="scientific">Ambrosia artemisiifolia</name>
    <name type="common">Common ragweed</name>
    <dbReference type="NCBI Taxonomy" id="4212"/>
    <lineage>
        <taxon>Eukaryota</taxon>
        <taxon>Viridiplantae</taxon>
        <taxon>Streptophyta</taxon>
        <taxon>Embryophyta</taxon>
        <taxon>Tracheophyta</taxon>
        <taxon>Spermatophyta</taxon>
        <taxon>Magnoliopsida</taxon>
        <taxon>eudicotyledons</taxon>
        <taxon>Gunneridae</taxon>
        <taxon>Pentapetalae</taxon>
        <taxon>asterids</taxon>
        <taxon>campanulids</taxon>
        <taxon>Asterales</taxon>
        <taxon>Asteraceae</taxon>
        <taxon>Asteroideae</taxon>
        <taxon>Heliantheae alliance</taxon>
        <taxon>Heliantheae</taxon>
        <taxon>Ambrosia</taxon>
    </lineage>
</organism>
<evidence type="ECO:0000256" key="2">
    <source>
        <dbReference type="ARBA" id="ARBA00022679"/>
    </source>
</evidence>
<keyword evidence="2" id="KW-0808">Transferase</keyword>
<evidence type="ECO:0000256" key="1">
    <source>
        <dbReference type="ARBA" id="ARBA00022527"/>
    </source>
</evidence>
<evidence type="ECO:0000256" key="3">
    <source>
        <dbReference type="ARBA" id="ARBA00022741"/>
    </source>
</evidence>
<evidence type="ECO:0008006" key="8">
    <source>
        <dbReference type="Google" id="ProtNLM"/>
    </source>
</evidence>
<evidence type="ECO:0000256" key="4">
    <source>
        <dbReference type="ARBA" id="ARBA00022777"/>
    </source>
</evidence>
<keyword evidence="1" id="KW-0723">Serine/threonine-protein kinase</keyword>
<evidence type="ECO:0000313" key="7">
    <source>
        <dbReference type="Proteomes" id="UP001206925"/>
    </source>
</evidence>
<dbReference type="InterPro" id="IPR026565">
    <property type="entry name" value="PPDK_reg"/>
</dbReference>
<feature type="region of interest" description="Disordered" evidence="5">
    <location>
        <begin position="1"/>
        <end position="97"/>
    </location>
</feature>
<dbReference type="AlphaFoldDB" id="A0AAD5BW68"/>
<proteinExistence type="inferred from homology"/>
<comment type="caution">
    <text evidence="6">The sequence shown here is derived from an EMBL/GenBank/DDBJ whole genome shotgun (WGS) entry which is preliminary data.</text>
</comment>
<feature type="compositionally biased region" description="Low complexity" evidence="5">
    <location>
        <begin position="76"/>
        <end position="89"/>
    </location>
</feature>
<dbReference type="PANTHER" id="PTHR31756:SF9">
    <property type="entry name" value="BIFUNCTIONAL KINASE-PYROPHOSPHORYLASE-RELATED"/>
    <property type="match status" value="1"/>
</dbReference>
<dbReference type="GO" id="GO:0005524">
    <property type="term" value="F:ATP binding"/>
    <property type="evidence" value="ECO:0007669"/>
    <property type="project" value="InterPro"/>
</dbReference>
<dbReference type="PANTHER" id="PTHR31756">
    <property type="entry name" value="PYRUVATE, PHOSPHATE DIKINASE REGULATORY PROTEIN 1, CHLOROPLASTIC"/>
    <property type="match status" value="1"/>
</dbReference>
<dbReference type="InterPro" id="IPR005177">
    <property type="entry name" value="Kinase-pyrophosphorylase"/>
</dbReference>
<keyword evidence="7" id="KW-1185">Reference proteome</keyword>
<feature type="compositionally biased region" description="Polar residues" evidence="5">
    <location>
        <begin position="14"/>
        <end position="38"/>
    </location>
</feature>
<dbReference type="Proteomes" id="UP001206925">
    <property type="component" value="Unassembled WGS sequence"/>
</dbReference>
<reference evidence="6" key="1">
    <citation type="submission" date="2022-06" db="EMBL/GenBank/DDBJ databases">
        <title>Uncovering the hologenomic basis of an extraordinary plant invasion.</title>
        <authorList>
            <person name="Bieker V.C."/>
            <person name="Martin M.D."/>
            <person name="Gilbert T."/>
            <person name="Hodgins K."/>
            <person name="Battlay P."/>
            <person name="Petersen B."/>
            <person name="Wilson J."/>
        </authorList>
    </citation>
    <scope>NUCLEOTIDE SEQUENCE</scope>
    <source>
        <strain evidence="6">AA19_3_7</strain>
        <tissue evidence="6">Leaf</tissue>
    </source>
</reference>
<evidence type="ECO:0000313" key="6">
    <source>
        <dbReference type="EMBL" id="KAI7730545.1"/>
    </source>
</evidence>
<sequence>MTPTISIEPPPTLNNPSSNHSPTTTCTKLRTSSSQLNRWSRARAIKSGRKLDRPVQPKPDPNTKTAGQESPPLEQPDPSVTSPSLSTSSSEDDTLVKGKEIYMVSDGSGRTAEHSVTAALGQFEHYLIDGGCPVYTRLFSGINDLDRLLEIVIQAAKEDAILIYTLADENLADSARRACKSWGVQSTDVLRPITDAIASYLGISPSGLPRGAPGRRFPLTDEYFRRIDAIEFTIKQDDGAFLQNLHKADIVVAGVSRSGKSPLSIYLAQKGFKVANVPIVKGVDLPKTLFEVDQKKVFALTLNPVILQTIRLERAKGLGYHDDEGSDYAEMVHVREELDYANKIFAKNPTWPVIEVTGKAIEEIAAIILRVYQDRMHGSSVPLISKLY</sequence>
<name>A0AAD5BW68_AMBAR</name>
<gene>
    <name evidence="6" type="ORF">M8C21_017722</name>
</gene>
<dbReference type="Pfam" id="PF03618">
    <property type="entry name" value="Kinase-PPPase"/>
    <property type="match status" value="1"/>
</dbReference>
<protein>
    <recommendedName>
        <fullName evidence="8">Pyruvate, phosphate dikinase regulatory protein, chloroplastic</fullName>
    </recommendedName>
</protein>
<keyword evidence="4" id="KW-0418">Kinase</keyword>
<dbReference type="EMBL" id="JAMZMK010010735">
    <property type="protein sequence ID" value="KAI7730545.1"/>
    <property type="molecule type" value="Genomic_DNA"/>
</dbReference>